<organism evidence="2 3">
    <name type="scientific">Mycena alexandri</name>
    <dbReference type="NCBI Taxonomy" id="1745969"/>
    <lineage>
        <taxon>Eukaryota</taxon>
        <taxon>Fungi</taxon>
        <taxon>Dikarya</taxon>
        <taxon>Basidiomycota</taxon>
        <taxon>Agaricomycotina</taxon>
        <taxon>Agaricomycetes</taxon>
        <taxon>Agaricomycetidae</taxon>
        <taxon>Agaricales</taxon>
        <taxon>Marasmiineae</taxon>
        <taxon>Mycenaceae</taxon>
        <taxon>Mycena</taxon>
    </lineage>
</organism>
<dbReference type="AlphaFoldDB" id="A0AAD6SLN1"/>
<reference evidence="2" key="1">
    <citation type="submission" date="2023-03" db="EMBL/GenBank/DDBJ databases">
        <title>Massive genome expansion in bonnet fungi (Mycena s.s.) driven by repeated elements and novel gene families across ecological guilds.</title>
        <authorList>
            <consortium name="Lawrence Berkeley National Laboratory"/>
            <person name="Harder C.B."/>
            <person name="Miyauchi S."/>
            <person name="Viragh M."/>
            <person name="Kuo A."/>
            <person name="Thoen E."/>
            <person name="Andreopoulos B."/>
            <person name="Lu D."/>
            <person name="Skrede I."/>
            <person name="Drula E."/>
            <person name="Henrissat B."/>
            <person name="Morin E."/>
            <person name="Kohler A."/>
            <person name="Barry K."/>
            <person name="LaButti K."/>
            <person name="Morin E."/>
            <person name="Salamov A."/>
            <person name="Lipzen A."/>
            <person name="Mereny Z."/>
            <person name="Hegedus B."/>
            <person name="Baldrian P."/>
            <person name="Stursova M."/>
            <person name="Weitz H."/>
            <person name="Taylor A."/>
            <person name="Grigoriev I.V."/>
            <person name="Nagy L.G."/>
            <person name="Martin F."/>
            <person name="Kauserud H."/>
        </authorList>
    </citation>
    <scope>NUCLEOTIDE SEQUENCE</scope>
    <source>
        <strain evidence="2">CBHHK200</strain>
    </source>
</reference>
<accession>A0AAD6SLN1</accession>
<evidence type="ECO:0000313" key="3">
    <source>
        <dbReference type="Proteomes" id="UP001218188"/>
    </source>
</evidence>
<feature type="region of interest" description="Disordered" evidence="1">
    <location>
        <begin position="464"/>
        <end position="483"/>
    </location>
</feature>
<proteinExistence type="predicted"/>
<dbReference type="EMBL" id="JARJCM010000097">
    <property type="protein sequence ID" value="KAJ7029834.1"/>
    <property type="molecule type" value="Genomic_DNA"/>
</dbReference>
<comment type="caution">
    <text evidence="2">The sequence shown here is derived from an EMBL/GenBank/DDBJ whole genome shotgun (WGS) entry which is preliminary data.</text>
</comment>
<evidence type="ECO:0000313" key="2">
    <source>
        <dbReference type="EMBL" id="KAJ7029834.1"/>
    </source>
</evidence>
<dbReference type="InterPro" id="IPR018247">
    <property type="entry name" value="EF_Hand_1_Ca_BS"/>
</dbReference>
<feature type="compositionally biased region" description="Acidic residues" evidence="1">
    <location>
        <begin position="321"/>
        <end position="365"/>
    </location>
</feature>
<feature type="region of interest" description="Disordered" evidence="1">
    <location>
        <begin position="306"/>
        <end position="457"/>
    </location>
</feature>
<feature type="compositionally biased region" description="Basic and acidic residues" evidence="1">
    <location>
        <begin position="446"/>
        <end position="457"/>
    </location>
</feature>
<feature type="compositionally biased region" description="Basic and acidic residues" evidence="1">
    <location>
        <begin position="366"/>
        <end position="375"/>
    </location>
</feature>
<sequence length="601" mass="66649">MVTPEVELRRGAIYDALAAVKLVTKSLQSLRNRKKKNDSGVYKNTISQKQINDTERRRDLHIARYMAVRQALLKLTAASELPTTEADFPPLEVKDTVMKSRTLRRQLGDLATTEGRIHSGAVSVGARRVTAPTAAGSSAPATPTRKAAVLPKKKARDEGWLWTKRVGKMDEGELTTWMKEGDQIQWFRAEAEMERWREQVETILADWRTTIRSFAKYKETWTTLATMQDSNDIGRIAYAKQKAAIYARRESEGRRLLGEHKLLGPRYGCIADDHLDLVGFVTANRKLDQEALDAVFAQYRAKQASDLAESEARGTAKTAEDPIDDDEDEWESSDEEGAEGTDDDSDTDEDEDEEYEDVDENEEGDVERLDLKNEVGEIGPRARGIRSAVGGGGGKEAKRDAGKDGAAGACTHAYLPPIREQQQRHPPRQPDHGARQSLGGASRRPPRGDADSDDNLSDRERLTASSARHILAPAEDTRSTTVSTPTCPIVLQTAFSLLVARAPQQRDRQRRVRNIPPVLRALPERHRAGTLIKETQAVCGSRTNGDVPTVPVPAVRACKWRGGGPDAVCAWDVEGAAGALMMELYKWENGHVVRLRHDNRT</sequence>
<protein>
    <submittedName>
        <fullName evidence="2">Uncharacterized protein</fullName>
    </submittedName>
</protein>
<dbReference type="PROSITE" id="PS00018">
    <property type="entry name" value="EF_HAND_1"/>
    <property type="match status" value="1"/>
</dbReference>
<gene>
    <name evidence="2" type="ORF">C8F04DRAFT_1264559</name>
</gene>
<keyword evidence="3" id="KW-1185">Reference proteome</keyword>
<feature type="compositionally biased region" description="Basic and acidic residues" evidence="1">
    <location>
        <begin position="310"/>
        <end position="320"/>
    </location>
</feature>
<evidence type="ECO:0000256" key="1">
    <source>
        <dbReference type="SAM" id="MobiDB-lite"/>
    </source>
</evidence>
<name>A0AAD6SLN1_9AGAR</name>
<dbReference type="Proteomes" id="UP001218188">
    <property type="component" value="Unassembled WGS sequence"/>
</dbReference>